<feature type="domain" description="Fumarylacetoacetase-like C-terminal" evidence="4">
    <location>
        <begin position="98"/>
        <end position="328"/>
    </location>
</feature>
<dbReference type="Proteomes" id="UP000235659">
    <property type="component" value="Unassembled WGS sequence"/>
</dbReference>
<dbReference type="InterPro" id="IPR051121">
    <property type="entry name" value="FAH"/>
</dbReference>
<accession>A0ABX4V1X2</accession>
<comment type="similarity">
    <text evidence="2">Belongs to the FAH family.</text>
</comment>
<dbReference type="PANTHER" id="PTHR42796">
    <property type="entry name" value="FUMARYLACETOACETATE HYDROLASE DOMAIN-CONTAINING PROTEIN 2A-RELATED"/>
    <property type="match status" value="1"/>
</dbReference>
<dbReference type="GO" id="GO:0016853">
    <property type="term" value="F:isomerase activity"/>
    <property type="evidence" value="ECO:0007669"/>
    <property type="project" value="UniProtKB-KW"/>
</dbReference>
<evidence type="ECO:0000313" key="5">
    <source>
        <dbReference type="EMBL" id="PMS28802.1"/>
    </source>
</evidence>
<keyword evidence="5" id="KW-0413">Isomerase</keyword>
<dbReference type="InterPro" id="IPR036663">
    <property type="entry name" value="Fumarylacetoacetase_C_sf"/>
</dbReference>
<dbReference type="Pfam" id="PF01557">
    <property type="entry name" value="FAA_hydrolase"/>
    <property type="match status" value="1"/>
</dbReference>
<sequence length="337" mass="37108">MHRRSKVKRYALGTFSAGDGARFVGLVMNERVASLVGLAAVHCESELLQATTVLALLENWSTNEPALARLADKVAENDGQWHALAELHTHPAIDLPRQIFCTGANYRKHVVDLTVDAKVGPEGLDEAALRRWAEAMMDERLASGEPYAFTKPVSAVSGAFDPLVLPGTTNKPDWELELAVVIGRGGYQISRERALDHVAGYAIVNDISARDLIPRTDYKMLGTDWLRSKGQPGFLPLGPYLVPKAFVPDPHRLKMRLTVSGQVMQDETTADMLFGIERQIEYISRYSRLLPGDVICTGSPAGNGTHYNRFLCDGDVMEAEIEGLGRQRQICIAQQRG</sequence>
<evidence type="ECO:0000256" key="3">
    <source>
        <dbReference type="ARBA" id="ARBA00022723"/>
    </source>
</evidence>
<keyword evidence="6" id="KW-1185">Reference proteome</keyword>
<evidence type="ECO:0000313" key="6">
    <source>
        <dbReference type="Proteomes" id="UP000235659"/>
    </source>
</evidence>
<evidence type="ECO:0000259" key="4">
    <source>
        <dbReference type="Pfam" id="PF01557"/>
    </source>
</evidence>
<reference evidence="5 6" key="1">
    <citation type="submission" date="2018-01" db="EMBL/GenBank/DDBJ databases">
        <title>Whole genome analyses suggest that Burkholderia sensu lato contains two further novel genera in the rhizoxinica-symbiotica group Mycetohabitans gen. nov., and Trinickia gen. nov.: implications for the evolution of diazotrophy and nodulation in the Burkholderiaceae.</title>
        <authorList>
            <person name="Estrada-de los Santos P."/>
            <person name="Palmer M."/>
            <person name="Chavez-Ramirez B."/>
            <person name="Beukes C."/>
            <person name="Steenkamp E.T."/>
            <person name="Hirsch A.M."/>
            <person name="Manyaka P."/>
            <person name="Maluk M."/>
            <person name="Lafos M."/>
            <person name="Crook M."/>
            <person name="Gross E."/>
            <person name="Simon M.F."/>
            <person name="Bueno dos Reis Junior F."/>
            <person name="Poole P.S."/>
            <person name="Venter S.N."/>
            <person name="James E.K."/>
        </authorList>
    </citation>
    <scope>NUCLEOTIDE SEQUENCE [LARGE SCALE GENOMIC DNA]</scope>
    <source>
        <strain evidence="5 6">WSM 3937</strain>
    </source>
</reference>
<evidence type="ECO:0000256" key="2">
    <source>
        <dbReference type="ARBA" id="ARBA00010211"/>
    </source>
</evidence>
<comment type="caution">
    <text evidence="5">The sequence shown here is derived from an EMBL/GenBank/DDBJ whole genome shotgun (WGS) entry which is preliminary data.</text>
</comment>
<proteinExistence type="inferred from homology"/>
<name>A0ABX4V1X2_9BURK</name>
<comment type="cofactor">
    <cofactor evidence="1">
        <name>Mg(2+)</name>
        <dbReference type="ChEBI" id="CHEBI:18420"/>
    </cofactor>
</comment>
<dbReference type="EMBL" id="PNXY01000016">
    <property type="protein sequence ID" value="PMS28802.1"/>
    <property type="molecule type" value="Genomic_DNA"/>
</dbReference>
<dbReference type="InterPro" id="IPR011234">
    <property type="entry name" value="Fumarylacetoacetase-like_C"/>
</dbReference>
<keyword evidence="3" id="KW-0479">Metal-binding</keyword>
<gene>
    <name evidence="5" type="ORF">C0Z16_22115</name>
</gene>
<dbReference type="Gene3D" id="3.90.850.10">
    <property type="entry name" value="Fumarylacetoacetase-like, C-terminal domain"/>
    <property type="match status" value="1"/>
</dbReference>
<dbReference type="SUPFAM" id="SSF56529">
    <property type="entry name" value="FAH"/>
    <property type="match status" value="1"/>
</dbReference>
<evidence type="ECO:0000256" key="1">
    <source>
        <dbReference type="ARBA" id="ARBA00001946"/>
    </source>
</evidence>
<dbReference type="PANTHER" id="PTHR42796:SF4">
    <property type="entry name" value="FUMARYLACETOACETATE HYDROLASE DOMAIN-CONTAINING PROTEIN 2A"/>
    <property type="match status" value="1"/>
</dbReference>
<protein>
    <submittedName>
        <fullName evidence="5">5-carboxymethyl-2-hydroxymuconate isomerase</fullName>
    </submittedName>
</protein>
<organism evidence="5 6">
    <name type="scientific">Paraburkholderia rhynchosiae</name>
    <dbReference type="NCBI Taxonomy" id="487049"/>
    <lineage>
        <taxon>Bacteria</taxon>
        <taxon>Pseudomonadati</taxon>
        <taxon>Pseudomonadota</taxon>
        <taxon>Betaproteobacteria</taxon>
        <taxon>Burkholderiales</taxon>
        <taxon>Burkholderiaceae</taxon>
        <taxon>Paraburkholderia</taxon>
    </lineage>
</organism>